<organism evidence="2 3">
    <name type="scientific">Dactylonectria estremocensis</name>
    <dbReference type="NCBI Taxonomy" id="1079267"/>
    <lineage>
        <taxon>Eukaryota</taxon>
        <taxon>Fungi</taxon>
        <taxon>Dikarya</taxon>
        <taxon>Ascomycota</taxon>
        <taxon>Pezizomycotina</taxon>
        <taxon>Sordariomycetes</taxon>
        <taxon>Hypocreomycetidae</taxon>
        <taxon>Hypocreales</taxon>
        <taxon>Nectriaceae</taxon>
        <taxon>Dactylonectria</taxon>
    </lineage>
</organism>
<dbReference type="Proteomes" id="UP000717696">
    <property type="component" value="Unassembled WGS sequence"/>
</dbReference>
<reference evidence="2" key="1">
    <citation type="journal article" date="2021" name="Nat. Commun.">
        <title>Genetic determinants of endophytism in the Arabidopsis root mycobiome.</title>
        <authorList>
            <person name="Mesny F."/>
            <person name="Miyauchi S."/>
            <person name="Thiergart T."/>
            <person name="Pickel B."/>
            <person name="Atanasova L."/>
            <person name="Karlsson M."/>
            <person name="Huettel B."/>
            <person name="Barry K.W."/>
            <person name="Haridas S."/>
            <person name="Chen C."/>
            <person name="Bauer D."/>
            <person name="Andreopoulos W."/>
            <person name="Pangilinan J."/>
            <person name="LaButti K."/>
            <person name="Riley R."/>
            <person name="Lipzen A."/>
            <person name="Clum A."/>
            <person name="Drula E."/>
            <person name="Henrissat B."/>
            <person name="Kohler A."/>
            <person name="Grigoriev I.V."/>
            <person name="Martin F.M."/>
            <person name="Hacquard S."/>
        </authorList>
    </citation>
    <scope>NUCLEOTIDE SEQUENCE</scope>
    <source>
        <strain evidence="2">MPI-CAGE-AT-0021</strain>
    </source>
</reference>
<feature type="region of interest" description="Disordered" evidence="1">
    <location>
        <begin position="1"/>
        <end position="21"/>
    </location>
</feature>
<keyword evidence="3" id="KW-1185">Reference proteome</keyword>
<evidence type="ECO:0000256" key="1">
    <source>
        <dbReference type="SAM" id="MobiDB-lite"/>
    </source>
</evidence>
<evidence type="ECO:0000313" key="2">
    <source>
        <dbReference type="EMBL" id="KAH7114571.1"/>
    </source>
</evidence>
<proteinExistence type="predicted"/>
<sequence>MFSDGPPHARKPLASQSSASGDTSIYYQQIVPEDWFNQWLSMATRVHPFALTWEVERQDGLEESADSRLLA</sequence>
<dbReference type="AlphaFoldDB" id="A0A9P9IBA3"/>
<comment type="caution">
    <text evidence="2">The sequence shown here is derived from an EMBL/GenBank/DDBJ whole genome shotgun (WGS) entry which is preliminary data.</text>
</comment>
<protein>
    <submittedName>
        <fullName evidence="2">Uncharacterized protein</fullName>
    </submittedName>
</protein>
<name>A0A9P9IBA3_9HYPO</name>
<evidence type="ECO:0000313" key="3">
    <source>
        <dbReference type="Proteomes" id="UP000717696"/>
    </source>
</evidence>
<dbReference type="EMBL" id="JAGMUU010000042">
    <property type="protein sequence ID" value="KAH7114571.1"/>
    <property type="molecule type" value="Genomic_DNA"/>
</dbReference>
<accession>A0A9P9IBA3</accession>
<gene>
    <name evidence="2" type="ORF">B0J13DRAFT_573522</name>
</gene>